<dbReference type="InterPro" id="IPR036259">
    <property type="entry name" value="MFS_trans_sf"/>
</dbReference>
<dbReference type="PANTHER" id="PTHR42718:SF47">
    <property type="entry name" value="METHYL VIOLOGEN RESISTANCE PROTEIN SMVA"/>
    <property type="match status" value="1"/>
</dbReference>
<evidence type="ECO:0000256" key="7">
    <source>
        <dbReference type="SAM" id="MobiDB-lite"/>
    </source>
</evidence>
<gene>
    <name evidence="10" type="ORF">IM660_14520</name>
</gene>
<dbReference type="InterPro" id="IPR011701">
    <property type="entry name" value="MFS"/>
</dbReference>
<feature type="transmembrane region" description="Helical" evidence="8">
    <location>
        <begin position="88"/>
        <end position="109"/>
    </location>
</feature>
<keyword evidence="3" id="KW-1003">Cell membrane</keyword>
<evidence type="ECO:0000256" key="4">
    <source>
        <dbReference type="ARBA" id="ARBA00022692"/>
    </source>
</evidence>
<dbReference type="GO" id="GO:0005886">
    <property type="term" value="C:plasma membrane"/>
    <property type="evidence" value="ECO:0007669"/>
    <property type="project" value="UniProtKB-SubCell"/>
</dbReference>
<keyword evidence="5 8" id="KW-1133">Transmembrane helix</keyword>
<feature type="transmembrane region" description="Helical" evidence="8">
    <location>
        <begin position="339"/>
        <end position="359"/>
    </location>
</feature>
<feature type="transmembrane region" description="Helical" evidence="8">
    <location>
        <begin position="173"/>
        <end position="195"/>
    </location>
</feature>
<dbReference type="AlphaFoldDB" id="A0A7M1SQK6"/>
<dbReference type="Gene3D" id="1.20.1720.10">
    <property type="entry name" value="Multidrug resistance protein D"/>
    <property type="match status" value="1"/>
</dbReference>
<dbReference type="InterPro" id="IPR001958">
    <property type="entry name" value="Tet-R_TetA/multi-R_MdtG-like"/>
</dbReference>
<feature type="region of interest" description="Disordered" evidence="7">
    <location>
        <begin position="513"/>
        <end position="541"/>
    </location>
</feature>
<dbReference type="InterPro" id="IPR020846">
    <property type="entry name" value="MFS_dom"/>
</dbReference>
<reference evidence="10 11" key="1">
    <citation type="submission" date="2020-10" db="EMBL/GenBank/DDBJ databases">
        <title>Haloactinobacterium sp. RN3S43, a bacterium isolated from saline soil.</title>
        <authorList>
            <person name="Sun J.-Q."/>
        </authorList>
    </citation>
    <scope>NUCLEOTIDE SEQUENCE [LARGE SCALE GENOMIC DNA]</scope>
    <source>
        <strain evidence="10 11">RN3S43</strain>
    </source>
</reference>
<dbReference type="RefSeq" id="WP_193496552.1">
    <property type="nucleotide sequence ID" value="NZ_CP063169.1"/>
</dbReference>
<feature type="transmembrane region" description="Helical" evidence="8">
    <location>
        <begin position="115"/>
        <end position="137"/>
    </location>
</feature>
<feature type="transmembrane region" description="Helical" evidence="8">
    <location>
        <begin position="365"/>
        <end position="393"/>
    </location>
</feature>
<dbReference type="PROSITE" id="PS50850">
    <property type="entry name" value="MFS"/>
    <property type="match status" value="1"/>
</dbReference>
<dbReference type="GO" id="GO:0022857">
    <property type="term" value="F:transmembrane transporter activity"/>
    <property type="evidence" value="ECO:0007669"/>
    <property type="project" value="InterPro"/>
</dbReference>
<dbReference type="PANTHER" id="PTHR42718">
    <property type="entry name" value="MAJOR FACILITATOR SUPERFAMILY MULTIDRUG TRANSPORTER MFSC"/>
    <property type="match status" value="1"/>
</dbReference>
<feature type="transmembrane region" description="Helical" evidence="8">
    <location>
        <begin position="414"/>
        <end position="431"/>
    </location>
</feature>
<evidence type="ECO:0000256" key="6">
    <source>
        <dbReference type="ARBA" id="ARBA00023136"/>
    </source>
</evidence>
<feature type="transmembrane region" description="Helical" evidence="8">
    <location>
        <begin position="237"/>
        <end position="254"/>
    </location>
</feature>
<sequence length="541" mass="55388">MSEHRSAHQDERRRAGPRAWIGLVMLSVPIFMTAVDMSVLFLAMPTIAADLLPSGTQQLWVLHIGDIAGASMVLTAGRLVDRFGPRRLLVLGLLGYGIASTLAALAPTIEVLIGARMLLGASGVAVAPAGAALIRALFPLNRQFSLAIALFMAAFSGGMALGPPLGGLLLEHFWWGAIFLFNVPIALGVAAIWWLLPKVEGSGIGHVDAGSIALSAAGIAGVVFGGQELAAHGWNPWHAAVLLAGLLLIAVFVLRQRVLTTPLLDLSLFRSVPFTFALVSIWLVITASAGADLQFAQHLQMVMGRSPLAAGALLVVPALLSMLATAAAPTLLRWMRPGFAIGAGALLAVGGAAAMLATLQTGSDASLIALVAAAGVIAVGVAPVFAIGTTIVLTNSPANQTGSAQSLQDVAGSLGNTAGLALGGMVAYLGYSRSVIQQLPAELDPTVAQQSVESVGGALAGVRDLAPGLAQELIDAATTAMTAATRDTYVVAMVGFAALAGVAFWGLRNARVTEPEPDASDEPESDSEPERLECGAPGTGR</sequence>
<dbReference type="SUPFAM" id="SSF103473">
    <property type="entry name" value="MFS general substrate transporter"/>
    <property type="match status" value="2"/>
</dbReference>
<keyword evidence="6 8" id="KW-0472">Membrane</keyword>
<protein>
    <submittedName>
        <fullName evidence="10">MFS transporter</fullName>
    </submittedName>
</protein>
<evidence type="ECO:0000256" key="8">
    <source>
        <dbReference type="SAM" id="Phobius"/>
    </source>
</evidence>
<accession>A0A7M1SQK6</accession>
<feature type="transmembrane region" description="Helical" evidence="8">
    <location>
        <begin position="20"/>
        <end position="47"/>
    </location>
</feature>
<dbReference type="Gene3D" id="1.20.1250.20">
    <property type="entry name" value="MFS general substrate transporter like domains"/>
    <property type="match status" value="1"/>
</dbReference>
<evidence type="ECO:0000256" key="1">
    <source>
        <dbReference type="ARBA" id="ARBA00004651"/>
    </source>
</evidence>
<evidence type="ECO:0000313" key="11">
    <source>
        <dbReference type="Proteomes" id="UP000593758"/>
    </source>
</evidence>
<feature type="domain" description="Major facilitator superfamily (MFS) profile" evidence="9">
    <location>
        <begin position="22"/>
        <end position="518"/>
    </location>
</feature>
<dbReference type="Pfam" id="PF07690">
    <property type="entry name" value="MFS_1"/>
    <property type="match status" value="1"/>
</dbReference>
<dbReference type="KEGG" id="halt:IM660_14520"/>
<evidence type="ECO:0000259" key="9">
    <source>
        <dbReference type="PROSITE" id="PS50850"/>
    </source>
</evidence>
<feature type="transmembrane region" description="Helical" evidence="8">
    <location>
        <begin position="266"/>
        <end position="288"/>
    </location>
</feature>
<feature type="transmembrane region" description="Helical" evidence="8">
    <location>
        <begin position="489"/>
        <end position="507"/>
    </location>
</feature>
<evidence type="ECO:0000313" key="10">
    <source>
        <dbReference type="EMBL" id="QOR69858.1"/>
    </source>
</evidence>
<feature type="transmembrane region" description="Helical" evidence="8">
    <location>
        <begin position="308"/>
        <end position="332"/>
    </location>
</feature>
<dbReference type="PRINTS" id="PR01035">
    <property type="entry name" value="TCRTETA"/>
</dbReference>
<keyword evidence="11" id="KW-1185">Reference proteome</keyword>
<name>A0A7M1SQK6_9MICO</name>
<feature type="transmembrane region" description="Helical" evidence="8">
    <location>
        <begin position="144"/>
        <end position="161"/>
    </location>
</feature>
<evidence type="ECO:0000256" key="3">
    <source>
        <dbReference type="ARBA" id="ARBA00022475"/>
    </source>
</evidence>
<feature type="transmembrane region" description="Helical" evidence="8">
    <location>
        <begin position="207"/>
        <end position="225"/>
    </location>
</feature>
<evidence type="ECO:0000256" key="2">
    <source>
        <dbReference type="ARBA" id="ARBA00022448"/>
    </source>
</evidence>
<comment type="subcellular location">
    <subcellularLocation>
        <location evidence="1">Cell membrane</location>
        <topology evidence="1">Multi-pass membrane protein</topology>
    </subcellularLocation>
</comment>
<keyword evidence="4 8" id="KW-0812">Transmembrane</keyword>
<feature type="transmembrane region" description="Helical" evidence="8">
    <location>
        <begin position="59"/>
        <end position="76"/>
    </location>
</feature>
<feature type="compositionally biased region" description="Acidic residues" evidence="7">
    <location>
        <begin position="515"/>
        <end position="527"/>
    </location>
</feature>
<evidence type="ECO:0000256" key="5">
    <source>
        <dbReference type="ARBA" id="ARBA00022989"/>
    </source>
</evidence>
<organism evidence="10 11">
    <name type="scientific">Ruania alkalisoli</name>
    <dbReference type="NCBI Taxonomy" id="2779775"/>
    <lineage>
        <taxon>Bacteria</taxon>
        <taxon>Bacillati</taxon>
        <taxon>Actinomycetota</taxon>
        <taxon>Actinomycetes</taxon>
        <taxon>Micrococcales</taxon>
        <taxon>Ruaniaceae</taxon>
        <taxon>Ruania</taxon>
    </lineage>
</organism>
<dbReference type="Proteomes" id="UP000593758">
    <property type="component" value="Chromosome"/>
</dbReference>
<keyword evidence="2" id="KW-0813">Transport</keyword>
<dbReference type="EMBL" id="CP063169">
    <property type="protein sequence ID" value="QOR69858.1"/>
    <property type="molecule type" value="Genomic_DNA"/>
</dbReference>
<proteinExistence type="predicted"/>